<reference evidence="1" key="2">
    <citation type="submission" date="2023-01" db="EMBL/GenBank/DDBJ databases">
        <authorList>
            <person name="Petersen C."/>
        </authorList>
    </citation>
    <scope>NUCLEOTIDE SEQUENCE</scope>
    <source>
        <strain evidence="1">IBT 17514</strain>
    </source>
</reference>
<reference evidence="1" key="1">
    <citation type="journal article" date="2023" name="IMA Fungus">
        <title>Comparative genomic study of the Penicillium genus elucidates a diverse pangenome and 15 lateral gene transfer events.</title>
        <authorList>
            <person name="Petersen C."/>
            <person name="Sorensen T."/>
            <person name="Nielsen M.R."/>
            <person name="Sondergaard T.E."/>
            <person name="Sorensen J.L."/>
            <person name="Fitzpatrick D.A."/>
            <person name="Frisvad J.C."/>
            <person name="Nielsen K.L."/>
        </authorList>
    </citation>
    <scope>NUCLEOTIDE SEQUENCE</scope>
    <source>
        <strain evidence="1">IBT 17514</strain>
    </source>
</reference>
<protein>
    <submittedName>
        <fullName evidence="1">Uncharacterized protein</fullName>
    </submittedName>
</protein>
<dbReference type="AlphaFoldDB" id="A0AAD6HVY7"/>
<gene>
    <name evidence="1" type="ORF">N7493_000242</name>
</gene>
<accession>A0AAD6HVY7</accession>
<dbReference type="EMBL" id="JAQJAN010000001">
    <property type="protein sequence ID" value="KAJ5740370.1"/>
    <property type="molecule type" value="Genomic_DNA"/>
</dbReference>
<name>A0AAD6HVY7_9EURO</name>
<dbReference type="Proteomes" id="UP001215712">
    <property type="component" value="Unassembled WGS sequence"/>
</dbReference>
<proteinExistence type="predicted"/>
<organism evidence="1 2">
    <name type="scientific">Penicillium malachiteum</name>
    <dbReference type="NCBI Taxonomy" id="1324776"/>
    <lineage>
        <taxon>Eukaryota</taxon>
        <taxon>Fungi</taxon>
        <taxon>Dikarya</taxon>
        <taxon>Ascomycota</taxon>
        <taxon>Pezizomycotina</taxon>
        <taxon>Eurotiomycetes</taxon>
        <taxon>Eurotiomycetidae</taxon>
        <taxon>Eurotiales</taxon>
        <taxon>Aspergillaceae</taxon>
        <taxon>Penicillium</taxon>
    </lineage>
</organism>
<comment type="caution">
    <text evidence="1">The sequence shown here is derived from an EMBL/GenBank/DDBJ whole genome shotgun (WGS) entry which is preliminary data.</text>
</comment>
<keyword evidence="2" id="KW-1185">Reference proteome</keyword>
<evidence type="ECO:0000313" key="1">
    <source>
        <dbReference type="EMBL" id="KAJ5740370.1"/>
    </source>
</evidence>
<sequence length="196" mass="22355">MGLHYTVWQSNPVMKSAFVTLAVLDKPTCARTQLMLNLAEIWGYLIFQTLKFIHLDSWLPGNTAALWSGHHLNVALPLWQGFTDTSENQAISDAIGGRDTFQGFLASSDPVIRAWAEETRDAFNDIRNSPDPNIREYWWSFHQSRILKSQKTWADKKAEVALRHLEGLKLSLQVDRLQPMLVQSTLAVFSLQFRSP</sequence>
<evidence type="ECO:0000313" key="2">
    <source>
        <dbReference type="Proteomes" id="UP001215712"/>
    </source>
</evidence>